<dbReference type="PANTHER" id="PTHR30024:SF47">
    <property type="entry name" value="TAURINE-BINDING PERIPLASMIC PROTEIN"/>
    <property type="match status" value="1"/>
</dbReference>
<dbReference type="SUPFAM" id="SSF53850">
    <property type="entry name" value="Periplasmic binding protein-like II"/>
    <property type="match status" value="1"/>
</dbReference>
<dbReference type="Pfam" id="PF13379">
    <property type="entry name" value="NMT1_2"/>
    <property type="match status" value="1"/>
</dbReference>
<feature type="signal peptide" evidence="5">
    <location>
        <begin position="1"/>
        <end position="30"/>
    </location>
</feature>
<dbReference type="GO" id="GO:0042597">
    <property type="term" value="C:periplasmic space"/>
    <property type="evidence" value="ECO:0007669"/>
    <property type="project" value="UniProtKB-SubCell"/>
</dbReference>
<reference evidence="7" key="1">
    <citation type="submission" date="2017-12" db="EMBL/GenBank/DDBJ databases">
        <title>Draft genome sequence of Telmatospirillum siberiense 26-4b1T, an acidotolerant peatland alphaproteobacterium potentially involved in sulfur cycling.</title>
        <authorList>
            <person name="Hausmann B."/>
            <person name="Pjevac P."/>
            <person name="Schreck K."/>
            <person name="Herbold C.W."/>
            <person name="Daims H."/>
            <person name="Wagner M."/>
            <person name="Pester M."/>
            <person name="Loy A."/>
        </authorList>
    </citation>
    <scope>NUCLEOTIDE SEQUENCE [LARGE SCALE GENOMIC DNA]</scope>
    <source>
        <strain evidence="7">26-4b1</strain>
    </source>
</reference>
<dbReference type="Gene3D" id="3.40.190.10">
    <property type="entry name" value="Periplasmic binding protein-like II"/>
    <property type="match status" value="2"/>
</dbReference>
<gene>
    <name evidence="6" type="ORF">CWS72_13965</name>
</gene>
<comment type="subcellular location">
    <subcellularLocation>
        <location evidence="1">Periplasm</location>
    </subcellularLocation>
</comment>
<comment type="similarity">
    <text evidence="2">Belongs to the bacterial solute-binding protein SsuA/TauA family.</text>
</comment>
<dbReference type="AlphaFoldDB" id="A0A2N3PU93"/>
<dbReference type="Proteomes" id="UP000233293">
    <property type="component" value="Unassembled WGS sequence"/>
</dbReference>
<organism evidence="6 7">
    <name type="scientific">Telmatospirillum siberiense</name>
    <dbReference type="NCBI Taxonomy" id="382514"/>
    <lineage>
        <taxon>Bacteria</taxon>
        <taxon>Pseudomonadati</taxon>
        <taxon>Pseudomonadota</taxon>
        <taxon>Alphaproteobacteria</taxon>
        <taxon>Rhodospirillales</taxon>
        <taxon>Rhodospirillaceae</taxon>
        <taxon>Telmatospirillum</taxon>
    </lineage>
</organism>
<dbReference type="OrthoDB" id="7374754at2"/>
<dbReference type="PANTHER" id="PTHR30024">
    <property type="entry name" value="ALIPHATIC SULFONATES-BINDING PROTEIN-RELATED"/>
    <property type="match status" value="1"/>
</dbReference>
<evidence type="ECO:0000256" key="2">
    <source>
        <dbReference type="ARBA" id="ARBA00010742"/>
    </source>
</evidence>
<evidence type="ECO:0000313" key="6">
    <source>
        <dbReference type="EMBL" id="PKU23969.1"/>
    </source>
</evidence>
<evidence type="ECO:0000256" key="4">
    <source>
        <dbReference type="SAM" id="MobiDB-lite"/>
    </source>
</evidence>
<accession>A0A2N3PU93</accession>
<protein>
    <recommendedName>
        <fullName evidence="8">ABC transporter substrate-binding protein</fullName>
    </recommendedName>
</protein>
<feature type="region of interest" description="Disordered" evidence="4">
    <location>
        <begin position="402"/>
        <end position="425"/>
    </location>
</feature>
<evidence type="ECO:0000256" key="3">
    <source>
        <dbReference type="ARBA" id="ARBA00022729"/>
    </source>
</evidence>
<evidence type="ECO:0000313" key="7">
    <source>
        <dbReference type="Proteomes" id="UP000233293"/>
    </source>
</evidence>
<proteinExistence type="inferred from homology"/>
<keyword evidence="3 5" id="KW-0732">Signal</keyword>
<evidence type="ECO:0008006" key="8">
    <source>
        <dbReference type="Google" id="ProtNLM"/>
    </source>
</evidence>
<name>A0A2N3PU93_9PROT</name>
<sequence>MSGIRLSRRALLAGVAAAAVSMSFGEWALAAEQTAEWGWPLPYEHISEKSIAWLKEKGWWPLSLGYQPPWTGHNALNIVADRQQLLQKRGLDAKFVAFEAGPPLIEAFTAGRIQVGGTGNFPYLSLIDRKVPAKGIINYSLLTHGVVVPNDSPFKTLKDLKGAATPHTIGIVTGSSAEFYFQAAAVANGLEIGKDVILKNIPLSEQLQLPKGVAAVVPWDHTLSLLTDSRKTGRLIDSSHAYSIYEGIGFVRQELIDNAPDVVQAITDAFVEAALWLRLKPTEAVELLKQDPALKTLDDAFLAAQIANNNNLFKPTALIPLPKFWAAEDRRVRAWLKDRNRLTRDIGEEEYAATYAPDFAANTARKLGWKVPERPVFLPEGWTGVIGTVPYPAYFNQTTAKGPQPFPEKGDLVKPWSFGGTSYQP</sequence>
<dbReference type="EMBL" id="PIUM01000015">
    <property type="protein sequence ID" value="PKU23969.1"/>
    <property type="molecule type" value="Genomic_DNA"/>
</dbReference>
<comment type="caution">
    <text evidence="6">The sequence shown here is derived from an EMBL/GenBank/DDBJ whole genome shotgun (WGS) entry which is preliminary data.</text>
</comment>
<dbReference type="RefSeq" id="WP_101251230.1">
    <property type="nucleotide sequence ID" value="NZ_PIUM01000015.1"/>
</dbReference>
<evidence type="ECO:0000256" key="5">
    <source>
        <dbReference type="SAM" id="SignalP"/>
    </source>
</evidence>
<dbReference type="InterPro" id="IPR006311">
    <property type="entry name" value="TAT_signal"/>
</dbReference>
<evidence type="ECO:0000256" key="1">
    <source>
        <dbReference type="ARBA" id="ARBA00004418"/>
    </source>
</evidence>
<feature type="chain" id="PRO_5014852664" description="ABC transporter substrate-binding protein" evidence="5">
    <location>
        <begin position="31"/>
        <end position="425"/>
    </location>
</feature>
<dbReference type="PROSITE" id="PS51318">
    <property type="entry name" value="TAT"/>
    <property type="match status" value="1"/>
</dbReference>
<keyword evidence="7" id="KW-1185">Reference proteome</keyword>